<dbReference type="EMBL" id="JAYLLN010000016">
    <property type="protein sequence ID" value="MEI5984851.1"/>
    <property type="molecule type" value="Genomic_DNA"/>
</dbReference>
<proteinExistence type="predicted"/>
<dbReference type="InterPro" id="IPR029063">
    <property type="entry name" value="SAM-dependent_MTases_sf"/>
</dbReference>
<dbReference type="SUPFAM" id="SSF53335">
    <property type="entry name" value="S-adenosyl-L-methionine-dependent methyltransferases"/>
    <property type="match status" value="1"/>
</dbReference>
<accession>A0ABU8I5Z8</accession>
<dbReference type="InterPro" id="IPR041698">
    <property type="entry name" value="Methyltransf_25"/>
</dbReference>
<dbReference type="RefSeq" id="WP_336557580.1">
    <property type="nucleotide sequence ID" value="NZ_JAYLLN010000016.1"/>
</dbReference>
<dbReference type="PANTHER" id="PTHR43464">
    <property type="entry name" value="METHYLTRANSFERASE"/>
    <property type="match status" value="1"/>
</dbReference>
<keyword evidence="2" id="KW-0489">Methyltransferase</keyword>
<dbReference type="Pfam" id="PF13649">
    <property type="entry name" value="Methyltransf_25"/>
    <property type="match status" value="1"/>
</dbReference>
<dbReference type="GO" id="GO:0008168">
    <property type="term" value="F:methyltransferase activity"/>
    <property type="evidence" value="ECO:0007669"/>
    <property type="project" value="UniProtKB-KW"/>
</dbReference>
<keyword evidence="3" id="KW-1185">Reference proteome</keyword>
<dbReference type="CDD" id="cd02440">
    <property type="entry name" value="AdoMet_MTases"/>
    <property type="match status" value="1"/>
</dbReference>
<name>A0ABU8I5Z8_9SPHI</name>
<protein>
    <submittedName>
        <fullName evidence="2">Class I SAM-dependent methyltransferase</fullName>
        <ecNumber evidence="2">2.1.-.-</ecNumber>
    </submittedName>
</protein>
<organism evidence="2 3">
    <name type="scientific">Sphingobacterium tenebrionis</name>
    <dbReference type="NCBI Taxonomy" id="3111775"/>
    <lineage>
        <taxon>Bacteria</taxon>
        <taxon>Pseudomonadati</taxon>
        <taxon>Bacteroidota</taxon>
        <taxon>Sphingobacteriia</taxon>
        <taxon>Sphingobacteriales</taxon>
        <taxon>Sphingobacteriaceae</taxon>
        <taxon>Sphingobacterium</taxon>
    </lineage>
</organism>
<dbReference type="PANTHER" id="PTHR43464:SF82">
    <property type="entry name" value="METHYLTRANSFERASE DOMAIN-CONTAINING PROTEIN"/>
    <property type="match status" value="1"/>
</dbReference>
<keyword evidence="2" id="KW-0808">Transferase</keyword>
<reference evidence="2 3" key="1">
    <citation type="submission" date="2024-01" db="EMBL/GenBank/DDBJ databases">
        <title>Sphingobacterium tenebrionis sp. nov., a novel endophyte isolated from tenebrio molitor intestines.</title>
        <authorList>
            <person name="Zhang C."/>
        </authorList>
    </citation>
    <scope>NUCLEOTIDE SEQUENCE [LARGE SCALE GENOMIC DNA]</scope>
    <source>
        <strain evidence="2 3">PU5-4</strain>
    </source>
</reference>
<dbReference type="Gene3D" id="3.40.50.150">
    <property type="entry name" value="Vaccinia Virus protein VP39"/>
    <property type="match status" value="1"/>
</dbReference>
<evidence type="ECO:0000259" key="1">
    <source>
        <dbReference type="Pfam" id="PF13649"/>
    </source>
</evidence>
<evidence type="ECO:0000313" key="2">
    <source>
        <dbReference type="EMBL" id="MEI5984851.1"/>
    </source>
</evidence>
<comment type="caution">
    <text evidence="2">The sequence shown here is derived from an EMBL/GenBank/DDBJ whole genome shotgun (WGS) entry which is preliminary data.</text>
</comment>
<sequence length="275" mass="31273">MADHTAFQPDNPDEDYLAINRKLWNDKTNSHTSSEFYDMPSFLEGKSSLKEVELNLLGDVRGKNILHLQCHFGQDSLSLARMGAKVTGVDLSDAAILFAQQLAQDLALDAEFICSDVYNTPEELNGQFDMVFISYGTIGWLPDLDRWAAVIHRCLKPQGKLVFVEFHPMVWAFDYEFSKIAYSYFNVETIVETTEGTYADRNADIKNKSVSWNHPLSDVFKTLLNNNLQISSFEEFDYSPYNCFLNTVQDGPDKYRIKGLEGKIPMLYAITAIKS</sequence>
<dbReference type="Proteomes" id="UP001363035">
    <property type="component" value="Unassembled WGS sequence"/>
</dbReference>
<evidence type="ECO:0000313" key="3">
    <source>
        <dbReference type="Proteomes" id="UP001363035"/>
    </source>
</evidence>
<dbReference type="GO" id="GO:0032259">
    <property type="term" value="P:methylation"/>
    <property type="evidence" value="ECO:0007669"/>
    <property type="project" value="UniProtKB-KW"/>
</dbReference>
<dbReference type="EC" id="2.1.-.-" evidence="2"/>
<feature type="domain" description="Methyltransferase" evidence="1">
    <location>
        <begin position="65"/>
        <end position="159"/>
    </location>
</feature>
<gene>
    <name evidence="2" type="ORF">VJ786_08050</name>
</gene>